<dbReference type="SUPFAM" id="SSF75304">
    <property type="entry name" value="Amidase signature (AS) enzymes"/>
    <property type="match status" value="1"/>
</dbReference>
<dbReference type="InterPro" id="IPR000120">
    <property type="entry name" value="Amidase"/>
</dbReference>
<sequence length="448" mass="50727">MRYSLKNSIYIENKNSTGSSNSLISHYPPISSTIYKLLSKTKALHLFTSSLDEFGMGSAGIFCNEGIVHNFRSPRRVVGGSSSGSAHLLARNFIDFAIVTDTGGSARVPASYNSIYGFKPSFGLISREGILPLCTLIDTPSILSCSISIIARVLSIISAPDPADLTTLKTKKKKYYPLNKSPEKDFSTPLVSKKYRFVVIKETYQTGERFLNRREKKIRNHFGKLLLRLKYELEANIIISSLKWPPLDLTELIYKIVAYSELVTHYLSLNSIVTPWIKLDEFENTSEVEAKENSRLTQLKVKQEYISSSEKVRAEMGSEVKIRHLLGFFFLYRDNYLNIYVKARKVITLWRKYLNKLLENGEILISPTTEDIAPLISKYSNAYIKDSFQSLVLLANFGGLPAISIPWLNFKSTLDSSIVHVGLHLICRYREDKYLLSIASLLENSKLL</sequence>
<dbReference type="PANTHER" id="PTHR11895">
    <property type="entry name" value="TRANSAMIDASE"/>
    <property type="match status" value="1"/>
</dbReference>
<dbReference type="GO" id="GO:0003824">
    <property type="term" value="F:catalytic activity"/>
    <property type="evidence" value="ECO:0007669"/>
    <property type="project" value="InterPro"/>
</dbReference>
<proteinExistence type="predicted"/>
<accession>U5NBU2</accession>
<evidence type="ECO:0000313" key="2">
    <source>
        <dbReference type="EMBL" id="AGX89036.1"/>
    </source>
</evidence>
<dbReference type="KEGG" id="mpv:PRV_01380"/>
<feature type="domain" description="Amidase" evidence="1">
    <location>
        <begin position="4"/>
        <end position="435"/>
    </location>
</feature>
<dbReference type="Gene3D" id="3.90.1300.10">
    <property type="entry name" value="Amidase signature (AS) domain"/>
    <property type="match status" value="1"/>
</dbReference>
<dbReference type="PATRIC" id="fig|1403316.3.peg.246"/>
<dbReference type="EMBL" id="CP006771">
    <property type="protein sequence ID" value="AGX89036.1"/>
    <property type="molecule type" value="Genomic_DNA"/>
</dbReference>
<dbReference type="Proteomes" id="UP000017119">
    <property type="component" value="Chromosome"/>
</dbReference>
<dbReference type="PANTHER" id="PTHR11895:SF151">
    <property type="entry name" value="GLUTAMYL-TRNA(GLN) AMIDOTRANSFERASE SUBUNIT A"/>
    <property type="match status" value="1"/>
</dbReference>
<dbReference type="Pfam" id="PF01425">
    <property type="entry name" value="Amidase"/>
    <property type="match status" value="1"/>
</dbReference>
<evidence type="ECO:0000259" key="1">
    <source>
        <dbReference type="Pfam" id="PF01425"/>
    </source>
</evidence>
<name>U5NBU2_9MOLU</name>
<dbReference type="InterPro" id="IPR023631">
    <property type="entry name" value="Amidase_dom"/>
</dbReference>
<dbReference type="InterPro" id="IPR036928">
    <property type="entry name" value="AS_sf"/>
</dbReference>
<gene>
    <name evidence="2" type="ORF">PRV_01380</name>
</gene>
<reference evidence="2 3" key="1">
    <citation type="journal article" date="2013" name="Genome Announc.">
        <title>Genome Sequence of Mycoplasma parvum (Formerly Eperythrozoon parvum), a Diminutive Hemoplasma of the Pig.</title>
        <authorList>
            <person name="do Nascimento N.C."/>
            <person name="Dos Santos A.P."/>
            <person name="Chu Y."/>
            <person name="Guimaraes A.M."/>
            <person name="Pagliaro A."/>
            <person name="Messick J.B."/>
        </authorList>
    </citation>
    <scope>NUCLEOTIDE SEQUENCE [LARGE SCALE GENOMIC DNA]</scope>
    <source>
        <strain evidence="2 3">Indiana</strain>
    </source>
</reference>
<dbReference type="RefSeq" id="WP_022769555.1">
    <property type="nucleotide sequence ID" value="NC_022575.1"/>
</dbReference>
<dbReference type="HOGENOM" id="CLU_009600_7_6_14"/>
<protein>
    <recommendedName>
        <fullName evidence="1">Amidase domain-containing protein</fullName>
    </recommendedName>
</protein>
<evidence type="ECO:0000313" key="3">
    <source>
        <dbReference type="Proteomes" id="UP000017119"/>
    </source>
</evidence>
<keyword evidence="3" id="KW-1185">Reference proteome</keyword>
<dbReference type="STRING" id="1403316.PRV_01380"/>
<organism evidence="2 3">
    <name type="scientific">Mycoplasma parvum str. Indiana</name>
    <dbReference type="NCBI Taxonomy" id="1403316"/>
    <lineage>
        <taxon>Bacteria</taxon>
        <taxon>Bacillati</taxon>
        <taxon>Mycoplasmatota</taxon>
        <taxon>Mollicutes</taxon>
        <taxon>Mycoplasmataceae</taxon>
        <taxon>Mycoplasma</taxon>
    </lineage>
</organism>
<dbReference type="AlphaFoldDB" id="U5NBU2"/>